<keyword evidence="3" id="KW-1185">Reference proteome</keyword>
<feature type="compositionally biased region" description="Basic residues" evidence="1">
    <location>
        <begin position="58"/>
        <end position="81"/>
    </location>
</feature>
<evidence type="ECO:0000256" key="1">
    <source>
        <dbReference type="SAM" id="MobiDB-lite"/>
    </source>
</evidence>
<feature type="region of interest" description="Disordered" evidence="1">
    <location>
        <begin position="58"/>
        <end position="90"/>
    </location>
</feature>
<reference evidence="2 3" key="1">
    <citation type="journal article" date="2023" name="Sci. Data">
        <title>Genome assembly of the Korean intertidal mud-creeper Batillaria attramentaria.</title>
        <authorList>
            <person name="Patra A.K."/>
            <person name="Ho P.T."/>
            <person name="Jun S."/>
            <person name="Lee S.J."/>
            <person name="Kim Y."/>
            <person name="Won Y.J."/>
        </authorList>
    </citation>
    <scope>NUCLEOTIDE SEQUENCE [LARGE SCALE GENOMIC DNA]</scope>
    <source>
        <strain evidence="2">Wonlab-2016</strain>
    </source>
</reference>
<organism evidence="2 3">
    <name type="scientific">Batillaria attramentaria</name>
    <dbReference type="NCBI Taxonomy" id="370345"/>
    <lineage>
        <taxon>Eukaryota</taxon>
        <taxon>Metazoa</taxon>
        <taxon>Spiralia</taxon>
        <taxon>Lophotrochozoa</taxon>
        <taxon>Mollusca</taxon>
        <taxon>Gastropoda</taxon>
        <taxon>Caenogastropoda</taxon>
        <taxon>Sorbeoconcha</taxon>
        <taxon>Cerithioidea</taxon>
        <taxon>Batillariidae</taxon>
        <taxon>Batillaria</taxon>
    </lineage>
</organism>
<protein>
    <submittedName>
        <fullName evidence="2">Uncharacterized protein</fullName>
    </submittedName>
</protein>
<gene>
    <name evidence="2" type="ORF">BaRGS_00022961</name>
</gene>
<comment type="caution">
    <text evidence="2">The sequence shown here is derived from an EMBL/GenBank/DDBJ whole genome shotgun (WGS) entry which is preliminary data.</text>
</comment>
<dbReference type="AlphaFoldDB" id="A0ABD0KFL3"/>
<evidence type="ECO:0000313" key="2">
    <source>
        <dbReference type="EMBL" id="KAK7485780.1"/>
    </source>
</evidence>
<proteinExistence type="predicted"/>
<accession>A0ABD0KFL3</accession>
<name>A0ABD0KFL3_9CAEN</name>
<sequence length="107" mass="12489">MRQSWQTRHRRDEHFPDGIFHQSLVHRPPQRSANAELKRGSLPNVPFGFSVGTAKKHLKKCSRKTHKKKTKKQCLPHHRNGTRSLRFTPSPMCWHHTTAEHLVAISE</sequence>
<evidence type="ECO:0000313" key="3">
    <source>
        <dbReference type="Proteomes" id="UP001519460"/>
    </source>
</evidence>
<dbReference type="EMBL" id="JACVVK020000189">
    <property type="protein sequence ID" value="KAK7485780.1"/>
    <property type="molecule type" value="Genomic_DNA"/>
</dbReference>
<dbReference type="Proteomes" id="UP001519460">
    <property type="component" value="Unassembled WGS sequence"/>
</dbReference>